<feature type="site" description="Deprotonates C-terminal active site Cys" evidence="8">
    <location>
        <position position="24"/>
    </location>
</feature>
<dbReference type="FunFam" id="3.40.30.10:FF:000001">
    <property type="entry name" value="Thioredoxin"/>
    <property type="match status" value="1"/>
</dbReference>
<organism evidence="11 12">
    <name type="scientific">candidate division WWE3 bacterium CG_4_9_14_3_um_filter_39_7</name>
    <dbReference type="NCBI Taxonomy" id="1975080"/>
    <lineage>
        <taxon>Bacteria</taxon>
        <taxon>Katanobacteria</taxon>
    </lineage>
</organism>
<gene>
    <name evidence="11" type="primary">trxA</name>
    <name evidence="11" type="ORF">CO179_05775</name>
</gene>
<dbReference type="GO" id="GO:0015035">
    <property type="term" value="F:protein-disulfide reductase activity"/>
    <property type="evidence" value="ECO:0007669"/>
    <property type="project" value="UniProtKB-UniRule"/>
</dbReference>
<evidence type="ECO:0000259" key="10">
    <source>
        <dbReference type="PROSITE" id="PS51352"/>
    </source>
</evidence>
<evidence type="ECO:0000256" key="6">
    <source>
        <dbReference type="NCBIfam" id="TIGR01068"/>
    </source>
</evidence>
<comment type="similarity">
    <text evidence="1 7">Belongs to the thioredoxin family.</text>
</comment>
<feature type="disulfide bond" description="Redox-active" evidence="9">
    <location>
        <begin position="30"/>
        <end position="33"/>
    </location>
</feature>
<proteinExistence type="inferred from homology"/>
<feature type="site" description="Contributes to redox potential value" evidence="8">
    <location>
        <position position="32"/>
    </location>
</feature>
<dbReference type="Proteomes" id="UP000231195">
    <property type="component" value="Unassembled WGS sequence"/>
</dbReference>
<name>A0A2M7X028_UNCKA</name>
<dbReference type="Gene3D" id="3.40.30.10">
    <property type="entry name" value="Glutaredoxin"/>
    <property type="match status" value="1"/>
</dbReference>
<dbReference type="InterPro" id="IPR017937">
    <property type="entry name" value="Thioredoxin_CS"/>
</dbReference>
<dbReference type="PRINTS" id="PR00421">
    <property type="entry name" value="THIOREDOXIN"/>
</dbReference>
<dbReference type="EMBL" id="PFWZ01000193">
    <property type="protein sequence ID" value="PJA39167.1"/>
    <property type="molecule type" value="Genomic_DNA"/>
</dbReference>
<dbReference type="GO" id="GO:0005829">
    <property type="term" value="C:cytosol"/>
    <property type="evidence" value="ECO:0007669"/>
    <property type="project" value="TreeGrafter"/>
</dbReference>
<comment type="caution">
    <text evidence="11">The sequence shown here is derived from an EMBL/GenBank/DDBJ whole genome shotgun (WGS) entry which is preliminary data.</text>
</comment>
<dbReference type="PANTHER" id="PTHR45663:SF11">
    <property type="entry name" value="GEO12009P1"/>
    <property type="match status" value="1"/>
</dbReference>
<dbReference type="SUPFAM" id="SSF52833">
    <property type="entry name" value="Thioredoxin-like"/>
    <property type="match status" value="1"/>
</dbReference>
<dbReference type="Pfam" id="PF00085">
    <property type="entry name" value="Thioredoxin"/>
    <property type="match status" value="1"/>
</dbReference>
<dbReference type="PROSITE" id="PS00194">
    <property type="entry name" value="THIOREDOXIN_1"/>
    <property type="match status" value="1"/>
</dbReference>
<feature type="active site" description="Nucleophile" evidence="8">
    <location>
        <position position="33"/>
    </location>
</feature>
<evidence type="ECO:0000313" key="12">
    <source>
        <dbReference type="Proteomes" id="UP000231195"/>
    </source>
</evidence>
<dbReference type="NCBIfam" id="TIGR01068">
    <property type="entry name" value="thioredoxin"/>
    <property type="match status" value="1"/>
</dbReference>
<dbReference type="AlphaFoldDB" id="A0A2M7X028"/>
<dbReference type="InterPro" id="IPR013766">
    <property type="entry name" value="Thioredoxin_domain"/>
</dbReference>
<evidence type="ECO:0000313" key="11">
    <source>
        <dbReference type="EMBL" id="PJA39167.1"/>
    </source>
</evidence>
<dbReference type="CDD" id="cd02947">
    <property type="entry name" value="TRX_family"/>
    <property type="match status" value="1"/>
</dbReference>
<keyword evidence="4 9" id="KW-1015">Disulfide bond</keyword>
<evidence type="ECO:0000256" key="5">
    <source>
        <dbReference type="ARBA" id="ARBA00023284"/>
    </source>
</evidence>
<evidence type="ECO:0000256" key="4">
    <source>
        <dbReference type="ARBA" id="ARBA00023157"/>
    </source>
</evidence>
<evidence type="ECO:0000256" key="9">
    <source>
        <dbReference type="PIRSR" id="PIRSR000077-4"/>
    </source>
</evidence>
<dbReference type="GO" id="GO:0045454">
    <property type="term" value="P:cell redox homeostasis"/>
    <property type="evidence" value="ECO:0007669"/>
    <property type="project" value="TreeGrafter"/>
</dbReference>
<evidence type="ECO:0000256" key="2">
    <source>
        <dbReference type="ARBA" id="ARBA00022448"/>
    </source>
</evidence>
<evidence type="ECO:0000256" key="7">
    <source>
        <dbReference type="PIRNR" id="PIRNR000077"/>
    </source>
</evidence>
<dbReference type="InterPro" id="IPR036249">
    <property type="entry name" value="Thioredoxin-like_sf"/>
</dbReference>
<reference evidence="12" key="1">
    <citation type="submission" date="2017-09" db="EMBL/GenBank/DDBJ databases">
        <title>Depth-based differentiation of microbial function through sediment-hosted aquifers and enrichment of novel symbionts in the deep terrestrial subsurface.</title>
        <authorList>
            <person name="Probst A.J."/>
            <person name="Ladd B."/>
            <person name="Jarett J.K."/>
            <person name="Geller-Mcgrath D.E."/>
            <person name="Sieber C.M.K."/>
            <person name="Emerson J.B."/>
            <person name="Anantharaman K."/>
            <person name="Thomas B.C."/>
            <person name="Malmstrom R."/>
            <person name="Stieglmeier M."/>
            <person name="Klingl A."/>
            <person name="Woyke T."/>
            <person name="Ryan C.M."/>
            <person name="Banfield J.F."/>
        </authorList>
    </citation>
    <scope>NUCLEOTIDE SEQUENCE [LARGE SCALE GENOMIC DNA]</scope>
</reference>
<dbReference type="PANTHER" id="PTHR45663">
    <property type="entry name" value="GEO12009P1"/>
    <property type="match status" value="1"/>
</dbReference>
<evidence type="ECO:0000256" key="1">
    <source>
        <dbReference type="ARBA" id="ARBA00008987"/>
    </source>
</evidence>
<dbReference type="InterPro" id="IPR005746">
    <property type="entry name" value="Thioredoxin"/>
</dbReference>
<keyword evidence="2" id="KW-0813">Transport</keyword>
<feature type="site" description="Contributes to redox potential value" evidence="8">
    <location>
        <position position="31"/>
    </location>
</feature>
<sequence length="112" mass="12340">MPQEFTDANFKNQVLQNDKPVLVDFWAPWCGPCQMVAPVIEEVAQEVEGRAFVGKVNVDDNPHLAAQFGVSSIPTIMLFKGGSPVERIVGVRQKQDYIDAINNYTGEGSDKS</sequence>
<accession>A0A2M7X028</accession>
<dbReference type="PROSITE" id="PS51352">
    <property type="entry name" value="THIOREDOXIN_2"/>
    <property type="match status" value="1"/>
</dbReference>
<keyword evidence="3" id="KW-0249">Electron transport</keyword>
<protein>
    <recommendedName>
        <fullName evidence="6 7">Thioredoxin</fullName>
    </recommendedName>
</protein>
<evidence type="ECO:0000256" key="8">
    <source>
        <dbReference type="PIRSR" id="PIRSR000077-1"/>
    </source>
</evidence>
<dbReference type="PIRSF" id="PIRSF000077">
    <property type="entry name" value="Thioredoxin"/>
    <property type="match status" value="1"/>
</dbReference>
<feature type="domain" description="Thioredoxin" evidence="10">
    <location>
        <begin position="1"/>
        <end position="106"/>
    </location>
</feature>
<keyword evidence="5 9" id="KW-0676">Redox-active center</keyword>
<feature type="active site" description="Nucleophile" evidence="8">
    <location>
        <position position="30"/>
    </location>
</feature>
<evidence type="ECO:0000256" key="3">
    <source>
        <dbReference type="ARBA" id="ARBA00022982"/>
    </source>
</evidence>